<comment type="caution">
    <text evidence="2">The sequence shown here is derived from an EMBL/GenBank/DDBJ whole genome shotgun (WGS) entry which is preliminary data.</text>
</comment>
<feature type="transmembrane region" description="Helical" evidence="1">
    <location>
        <begin position="28"/>
        <end position="48"/>
    </location>
</feature>
<organism evidence="2 3">
    <name type="scientific">Trypanosoma theileri</name>
    <dbReference type="NCBI Taxonomy" id="67003"/>
    <lineage>
        <taxon>Eukaryota</taxon>
        <taxon>Discoba</taxon>
        <taxon>Euglenozoa</taxon>
        <taxon>Kinetoplastea</taxon>
        <taxon>Metakinetoplastina</taxon>
        <taxon>Trypanosomatida</taxon>
        <taxon>Trypanosomatidae</taxon>
        <taxon>Trypanosoma</taxon>
    </lineage>
</organism>
<keyword evidence="1" id="KW-0472">Membrane</keyword>
<proteinExistence type="predicted"/>
<dbReference type="Proteomes" id="UP000192257">
    <property type="component" value="Unassembled WGS sequence"/>
</dbReference>
<evidence type="ECO:0000313" key="3">
    <source>
        <dbReference type="Proteomes" id="UP000192257"/>
    </source>
</evidence>
<dbReference type="AlphaFoldDB" id="A0A1X0NQE6"/>
<accession>A0A1X0NQE6</accession>
<protein>
    <submittedName>
        <fullName evidence="2">Uncharacterized protein</fullName>
    </submittedName>
</protein>
<dbReference type="VEuPathDB" id="TriTrypDB:TM35_000261350"/>
<gene>
    <name evidence="2" type="ORF">TM35_000261350</name>
</gene>
<dbReference type="RefSeq" id="XP_028880749.1">
    <property type="nucleotide sequence ID" value="XM_029027872.1"/>
</dbReference>
<dbReference type="EMBL" id="NBCO01000026">
    <property type="protein sequence ID" value="ORC86683.1"/>
    <property type="molecule type" value="Genomic_DNA"/>
</dbReference>
<keyword evidence="1" id="KW-0812">Transmembrane</keyword>
<dbReference type="GeneID" id="39987652"/>
<sequence length="105" mass="12098">MLMLCGNIYGEWVLVIAFCRNVSHQRNAVFIASHMIVNFLFFCVCAYFPTASVMRESVNFSSLIVSQPNQGFSSREEWCSSPYLSAYNVKTMYGIKLNYLLWTLQ</sequence>
<evidence type="ECO:0000256" key="1">
    <source>
        <dbReference type="SAM" id="Phobius"/>
    </source>
</evidence>
<evidence type="ECO:0000313" key="2">
    <source>
        <dbReference type="EMBL" id="ORC86683.1"/>
    </source>
</evidence>
<name>A0A1X0NQE6_9TRYP</name>
<keyword evidence="3" id="KW-1185">Reference proteome</keyword>
<reference evidence="2 3" key="1">
    <citation type="submission" date="2017-03" db="EMBL/GenBank/DDBJ databases">
        <title>An alternative strategy for trypanosome survival in the mammalian bloodstream revealed through genome and transcriptome analysis of the ubiquitous bovine parasite Trypanosoma (Megatrypanum) theileri.</title>
        <authorList>
            <person name="Kelly S."/>
            <person name="Ivens A."/>
            <person name="Mott A."/>
            <person name="O'Neill E."/>
            <person name="Emms D."/>
            <person name="Macleod O."/>
            <person name="Voorheis P."/>
            <person name="Matthews J."/>
            <person name="Matthews K."/>
            <person name="Carrington M."/>
        </authorList>
    </citation>
    <scope>NUCLEOTIDE SEQUENCE [LARGE SCALE GENOMIC DNA]</scope>
    <source>
        <strain evidence="2">Edinburgh</strain>
    </source>
</reference>
<keyword evidence="1" id="KW-1133">Transmembrane helix</keyword>